<organism evidence="1 2">
    <name type="scientific">Calditerrivibrio nitroreducens</name>
    <dbReference type="NCBI Taxonomy" id="477976"/>
    <lineage>
        <taxon>Bacteria</taxon>
        <taxon>Pseudomonadati</taxon>
        <taxon>Deferribacterota</taxon>
        <taxon>Deferribacteres</taxon>
        <taxon>Deferribacterales</taxon>
        <taxon>Calditerrivibrionaceae</taxon>
    </lineage>
</organism>
<evidence type="ECO:0000313" key="2">
    <source>
        <dbReference type="Proteomes" id="UP000242881"/>
    </source>
</evidence>
<accession>A0A2J6WP27</accession>
<name>A0A2J6WP27_9BACT</name>
<reference evidence="1 2" key="1">
    <citation type="submission" date="2018-01" db="EMBL/GenBank/DDBJ databases">
        <title>Metagenomic assembled genomes from two thermal pools in the Uzon Caldera, Kamchatka, Russia.</title>
        <authorList>
            <person name="Wilkins L."/>
            <person name="Ettinger C."/>
        </authorList>
    </citation>
    <scope>NUCLEOTIDE SEQUENCE [LARGE SCALE GENOMIC DNA]</scope>
    <source>
        <strain evidence="1">ZAV-05</strain>
    </source>
</reference>
<comment type="caution">
    <text evidence="1">The sequence shown here is derived from an EMBL/GenBank/DDBJ whole genome shotgun (WGS) entry which is preliminary data.</text>
</comment>
<dbReference type="Proteomes" id="UP000242881">
    <property type="component" value="Unassembled WGS sequence"/>
</dbReference>
<gene>
    <name evidence="1" type="ORF">C0187_02495</name>
</gene>
<proteinExistence type="predicted"/>
<evidence type="ECO:0000313" key="1">
    <source>
        <dbReference type="EMBL" id="PMP72137.1"/>
    </source>
</evidence>
<dbReference type="EMBL" id="PNIN01000027">
    <property type="protein sequence ID" value="PMP72137.1"/>
    <property type="molecule type" value="Genomic_DNA"/>
</dbReference>
<protein>
    <submittedName>
        <fullName evidence="1">Uncharacterized protein</fullName>
    </submittedName>
</protein>
<dbReference type="AlphaFoldDB" id="A0A2J6WP27"/>
<sequence>MKKILLLLISSFFLINCSSKKPSDTFLMSERYFENYIKYYFQGNFTLAEINFLKAVDLFQKSDDQCNLSKLYISKNLIENDNSSLEYAKRYALMGYCDEEINTIDFLLGKPYIYDKLPSSLKIQAQAFKSADELIKILSKDDFSDWTRSRLSRDFAHRFINRSDTNNSDKLIEYALKIDRYNGWTYNIQKDLLLKKEICLIKNEYCKFIDERLDIINKKMIKK</sequence>